<protein>
    <submittedName>
        <fullName evidence="1">Uncharacterized protein</fullName>
    </submittedName>
</protein>
<dbReference type="SUPFAM" id="SSF159245">
    <property type="entry name" value="AttH-like"/>
    <property type="match status" value="1"/>
</dbReference>
<dbReference type="EMBL" id="CP125669">
    <property type="protein sequence ID" value="WHP05874.1"/>
    <property type="molecule type" value="Genomic_DNA"/>
</dbReference>
<evidence type="ECO:0000313" key="1">
    <source>
        <dbReference type="EMBL" id="WHP05874.1"/>
    </source>
</evidence>
<organism evidence="1 2">
    <name type="scientific">Acinetobacter corruptisaponis</name>
    <dbReference type="NCBI Taxonomy" id="3045147"/>
    <lineage>
        <taxon>Bacteria</taxon>
        <taxon>Pseudomonadati</taxon>
        <taxon>Pseudomonadota</taxon>
        <taxon>Gammaproteobacteria</taxon>
        <taxon>Moraxellales</taxon>
        <taxon>Moraxellaceae</taxon>
        <taxon>Acinetobacter</taxon>
    </lineage>
</organism>
<proteinExistence type="predicted"/>
<accession>A0ABY8S869</accession>
<name>A0ABY8S869_9GAMM</name>
<reference evidence="1 2" key="1">
    <citation type="submission" date="2023-05" db="EMBL/GenBank/DDBJ databases">
        <title>The complete genome of Acinetobacter sp. nov KCTC 92772.</title>
        <authorList>
            <person name="Zhou G."/>
        </authorList>
    </citation>
    <scope>NUCLEOTIDE SEQUENCE [LARGE SCALE GENOMIC DNA]</scope>
    <source>
        <strain evidence="1 2">KCTC 92772</strain>
    </source>
</reference>
<dbReference type="Proteomes" id="UP001229836">
    <property type="component" value="Chromosome"/>
</dbReference>
<sequence>MKVLVSSKMSSGKIKDKINQKIAQVAGALIGVVKPEKQVLLPREFELSPHVYYKRFGSTHYGIMIPDLPEPFRYLSWASVIGYIGFAITDSEYKISLDGKGDTASLVHGTALSTSDDAYQTYSIKRDLTFQREPFAVQFKNHTSLTQHGNNYLLETDRDDLKVELTLEPTQAITWFAYSELYKHFSTLMRYKGCITQQGIKKNVDGICTLESWKAVSTSLLRNTWLVDNIQLPVKIFSYQVINIDEKQQLLLVFVCYQDQPIITSVYYRHVDGTSIQYNGEAHFEVMELQHNPESTPDGFLMDVPKIFAWTAYHNDKKILDIKANVDTEYCYGLAAGFVSAYQWQGEFCDQKVSGRGYLEYIDRR</sequence>
<dbReference type="RefSeq" id="WP_283267418.1">
    <property type="nucleotide sequence ID" value="NZ_CP125669.1"/>
</dbReference>
<dbReference type="Pfam" id="PF20375">
    <property type="entry name" value="DUF6670"/>
    <property type="match status" value="1"/>
</dbReference>
<keyword evidence="2" id="KW-1185">Reference proteome</keyword>
<evidence type="ECO:0000313" key="2">
    <source>
        <dbReference type="Proteomes" id="UP001229836"/>
    </source>
</evidence>
<dbReference type="InterPro" id="IPR046611">
    <property type="entry name" value="DUF6670"/>
</dbReference>
<gene>
    <name evidence="1" type="ORF">QLH32_18050</name>
</gene>